<dbReference type="HOGENOM" id="CLU_017168_0_0_12"/>
<gene>
    <name evidence="8" type="ordered locus">SpiGrapes_0838</name>
</gene>
<evidence type="ECO:0000313" key="9">
    <source>
        <dbReference type="Proteomes" id="UP000005632"/>
    </source>
</evidence>
<keyword evidence="2 8" id="KW-0255">Endonuclease</keyword>
<proteinExistence type="predicted"/>
<evidence type="ECO:0000313" key="8">
    <source>
        <dbReference type="EMBL" id="AEV28666.1"/>
    </source>
</evidence>
<organism evidence="8 9">
    <name type="scientific">Sphaerochaeta pleomorpha (strain ATCC BAA-1885 / DSM 22778 / Grapes)</name>
    <dbReference type="NCBI Taxonomy" id="158190"/>
    <lineage>
        <taxon>Bacteria</taxon>
        <taxon>Pseudomonadati</taxon>
        <taxon>Spirochaetota</taxon>
        <taxon>Spirochaetia</taxon>
        <taxon>Spirochaetales</taxon>
        <taxon>Sphaerochaetaceae</taxon>
        <taxon>Sphaerochaeta</taxon>
    </lineage>
</organism>
<accession>G8QQ89</accession>
<evidence type="ECO:0000256" key="2">
    <source>
        <dbReference type="ARBA" id="ARBA00022759"/>
    </source>
</evidence>
<dbReference type="GO" id="GO:0006289">
    <property type="term" value="P:nucleotide-excision repair"/>
    <property type="evidence" value="ECO:0007669"/>
    <property type="project" value="InterPro"/>
</dbReference>
<dbReference type="InterPro" id="IPR004601">
    <property type="entry name" value="UvdE"/>
</dbReference>
<dbReference type="PANTHER" id="PTHR31290:SF5">
    <property type="entry name" value="UV-DAMAGE ENDONUCLEASE"/>
    <property type="match status" value="1"/>
</dbReference>
<dbReference type="eggNOG" id="COG4294">
    <property type="taxonomic scope" value="Bacteria"/>
</dbReference>
<dbReference type="RefSeq" id="WP_014269515.1">
    <property type="nucleotide sequence ID" value="NC_016633.1"/>
</dbReference>
<dbReference type="Pfam" id="PF08349">
    <property type="entry name" value="DUF1722"/>
    <property type="match status" value="1"/>
</dbReference>
<keyword evidence="5" id="KW-0378">Hydrolase</keyword>
<dbReference type="NCBIfam" id="TIGR00629">
    <property type="entry name" value="uvde"/>
    <property type="match status" value="1"/>
</dbReference>
<dbReference type="Pfam" id="PF03851">
    <property type="entry name" value="UvdE"/>
    <property type="match status" value="1"/>
</dbReference>
<dbReference type="InterPro" id="IPR013560">
    <property type="entry name" value="DUF1722"/>
</dbReference>
<evidence type="ECO:0000256" key="4">
    <source>
        <dbReference type="ARBA" id="ARBA00022769"/>
    </source>
</evidence>
<dbReference type="AlphaFoldDB" id="G8QQ89"/>
<keyword evidence="1" id="KW-0540">Nuclease</keyword>
<dbReference type="EMBL" id="CP003155">
    <property type="protein sequence ID" value="AEV28666.1"/>
    <property type="molecule type" value="Genomic_DNA"/>
</dbReference>
<keyword evidence="6" id="KW-0234">DNA repair</keyword>
<dbReference type="Proteomes" id="UP000005632">
    <property type="component" value="Chromosome"/>
</dbReference>
<evidence type="ECO:0000256" key="3">
    <source>
        <dbReference type="ARBA" id="ARBA00022763"/>
    </source>
</evidence>
<dbReference type="GO" id="GO:0016787">
    <property type="term" value="F:hydrolase activity"/>
    <property type="evidence" value="ECO:0007669"/>
    <property type="project" value="UniProtKB-KW"/>
</dbReference>
<dbReference type="STRING" id="158190.SpiGrapes_0838"/>
<evidence type="ECO:0000256" key="5">
    <source>
        <dbReference type="ARBA" id="ARBA00022801"/>
    </source>
</evidence>
<evidence type="ECO:0000256" key="1">
    <source>
        <dbReference type="ARBA" id="ARBA00022722"/>
    </source>
</evidence>
<reference evidence="8 9" key="1">
    <citation type="submission" date="2011-11" db="EMBL/GenBank/DDBJ databases">
        <title>Complete sequence of Spirochaeta sp. grapes.</title>
        <authorList>
            <consortium name="US DOE Joint Genome Institute"/>
            <person name="Lucas S."/>
            <person name="Han J."/>
            <person name="Lapidus A."/>
            <person name="Cheng J.-F."/>
            <person name="Goodwin L."/>
            <person name="Pitluck S."/>
            <person name="Peters L."/>
            <person name="Ovchinnikova G."/>
            <person name="Munk A.C."/>
            <person name="Detter J.C."/>
            <person name="Han C."/>
            <person name="Tapia R."/>
            <person name="Land M."/>
            <person name="Hauser L."/>
            <person name="Kyrpides N."/>
            <person name="Ivanova N."/>
            <person name="Pagani I."/>
            <person name="Ritalahtilisa K."/>
            <person name="Loeffler F."/>
            <person name="Woyke T."/>
        </authorList>
    </citation>
    <scope>NUCLEOTIDE SEQUENCE [LARGE SCALE GENOMIC DNA]</scope>
    <source>
        <strain evidence="9">ATCC BAA-1885 / DSM 22778 / Grapes</strain>
    </source>
</reference>
<protein>
    <submittedName>
        <fullName evidence="8">UV damage endonuclease UvdE</fullName>
    </submittedName>
</protein>
<dbReference type="GO" id="GO:0004519">
    <property type="term" value="F:endonuclease activity"/>
    <property type="evidence" value="ECO:0007669"/>
    <property type="project" value="UniProtKB-KW"/>
</dbReference>
<dbReference type="PANTHER" id="PTHR31290">
    <property type="entry name" value="UV-DAMAGE ENDONUCLEASE"/>
    <property type="match status" value="1"/>
</dbReference>
<dbReference type="OrthoDB" id="9782576at2"/>
<keyword evidence="4" id="KW-0228">DNA excision</keyword>
<dbReference type="InterPro" id="IPR036237">
    <property type="entry name" value="Xyl_isomerase-like_sf"/>
</dbReference>
<evidence type="ECO:0000259" key="7">
    <source>
        <dbReference type="Pfam" id="PF08349"/>
    </source>
</evidence>
<sequence length="417" mass="48074">MAIGYACQTLAVPKTDLKHCLLKNADESTLLQVGAYNLEHLKNAITYAISQGIQIFRISSDIIPFASKSEIKFPWESRFSEKLNLIGKLINSGGLRVSMHPGQYTVLNSPHPAVVENSIADLAYHTKFLDSLSLGSNHKVILHIGGIYGDKSEATKRFCQQYRQLDQTIKNRLVLENDDKNYTIAQVLDIAKETGAPVVFDNLHHELNPSPLLRTDAQWIAECKKTWKSQDGRQKIHYSQQDSEKKKGSHSATISLDPFLDYVSKLEIQDLDIMLEVKDKNISALKCMYCLYPPQDKSILWREWERYRYLVSERNLFSIFEIQDLLGVQDNTTSVTFYRMLENILRQEPEREQSITTAKELFNLFADQTTAQEKTRFQRALHRYREAEISLPSLKKQIKNLCEKYSVEEVTTSYYFQ</sequence>
<keyword evidence="9" id="KW-1185">Reference proteome</keyword>
<dbReference type="SUPFAM" id="SSF51658">
    <property type="entry name" value="Xylose isomerase-like"/>
    <property type="match status" value="1"/>
</dbReference>
<evidence type="ECO:0000256" key="6">
    <source>
        <dbReference type="ARBA" id="ARBA00023204"/>
    </source>
</evidence>
<dbReference type="Gene3D" id="3.20.20.150">
    <property type="entry name" value="Divalent-metal-dependent TIM barrel enzymes"/>
    <property type="match status" value="1"/>
</dbReference>
<feature type="domain" description="DUF1722" evidence="7">
    <location>
        <begin position="333"/>
        <end position="417"/>
    </location>
</feature>
<dbReference type="KEGG" id="sgp:SpiGrapes_0838"/>
<keyword evidence="3" id="KW-0227">DNA damage</keyword>
<name>G8QQ89_SPHPG</name>
<dbReference type="GO" id="GO:0009411">
    <property type="term" value="P:response to UV"/>
    <property type="evidence" value="ECO:0007669"/>
    <property type="project" value="InterPro"/>
</dbReference>